<dbReference type="Proteomes" id="UP000748991">
    <property type="component" value="Unassembled WGS sequence"/>
</dbReference>
<dbReference type="SUPFAM" id="SSF48452">
    <property type="entry name" value="TPR-like"/>
    <property type="match status" value="2"/>
</dbReference>
<gene>
    <name evidence="5" type="ORF">KH327_02560</name>
</gene>
<dbReference type="RefSeq" id="WP_278637110.1">
    <property type="nucleotide sequence ID" value="NZ_JAGZZP010000003.1"/>
</dbReference>
<dbReference type="InterPro" id="IPR011990">
    <property type="entry name" value="TPR-like_helical_dom_sf"/>
</dbReference>
<dbReference type="Pfam" id="PF13424">
    <property type="entry name" value="TPR_12"/>
    <property type="match status" value="1"/>
</dbReference>
<accession>A0A943XUB6</accession>
<dbReference type="InterPro" id="IPR005158">
    <property type="entry name" value="BTAD"/>
</dbReference>
<reference evidence="5" key="1">
    <citation type="submission" date="2021-02" db="EMBL/GenBank/DDBJ databases">
        <title>Infant gut strain persistence is associated with maternal origin, phylogeny, and functional potential including surface adhesion and iron acquisition.</title>
        <authorList>
            <person name="Lou Y.C."/>
        </authorList>
    </citation>
    <scope>NUCLEOTIDE SEQUENCE</scope>
    <source>
        <strain evidence="5">L3_060_052G1_dasL3_060_052G1_concoct_1</strain>
    </source>
</reference>
<dbReference type="AlphaFoldDB" id="A0A943XUB6"/>
<dbReference type="GO" id="GO:0005524">
    <property type="term" value="F:ATP binding"/>
    <property type="evidence" value="ECO:0007669"/>
    <property type="project" value="UniProtKB-KW"/>
</dbReference>
<keyword evidence="3" id="KW-0802">TPR repeat</keyword>
<dbReference type="Pfam" id="PF13191">
    <property type="entry name" value="AAA_16"/>
    <property type="match status" value="1"/>
</dbReference>
<keyword evidence="1" id="KW-0547">Nucleotide-binding</keyword>
<protein>
    <submittedName>
        <fullName evidence="5">AAA family ATPase</fullName>
    </submittedName>
</protein>
<comment type="caution">
    <text evidence="5">The sequence shown here is derived from an EMBL/GenBank/DDBJ whole genome shotgun (WGS) entry which is preliminary data.</text>
</comment>
<dbReference type="SMART" id="SM00028">
    <property type="entry name" value="TPR"/>
    <property type="match status" value="5"/>
</dbReference>
<dbReference type="Gene3D" id="1.10.10.10">
    <property type="entry name" value="Winged helix-like DNA-binding domain superfamily/Winged helix DNA-binding domain"/>
    <property type="match status" value="1"/>
</dbReference>
<organism evidence="5 6">
    <name type="scientific">Peptoniphilus harei</name>
    <dbReference type="NCBI Taxonomy" id="54005"/>
    <lineage>
        <taxon>Bacteria</taxon>
        <taxon>Bacillati</taxon>
        <taxon>Bacillota</taxon>
        <taxon>Tissierellia</taxon>
        <taxon>Tissierellales</taxon>
        <taxon>Peptoniphilaceae</taxon>
        <taxon>Peptoniphilus</taxon>
    </lineage>
</organism>
<dbReference type="PANTHER" id="PTHR16305:SF28">
    <property type="entry name" value="GUANYLATE CYCLASE DOMAIN-CONTAINING PROTEIN"/>
    <property type="match status" value="1"/>
</dbReference>
<dbReference type="GO" id="GO:0004016">
    <property type="term" value="F:adenylate cyclase activity"/>
    <property type="evidence" value="ECO:0007669"/>
    <property type="project" value="TreeGrafter"/>
</dbReference>
<evidence type="ECO:0000259" key="4">
    <source>
        <dbReference type="SMART" id="SM01043"/>
    </source>
</evidence>
<evidence type="ECO:0000256" key="1">
    <source>
        <dbReference type="ARBA" id="ARBA00022741"/>
    </source>
</evidence>
<proteinExistence type="predicted"/>
<keyword evidence="2" id="KW-0067">ATP-binding</keyword>
<evidence type="ECO:0000256" key="2">
    <source>
        <dbReference type="ARBA" id="ARBA00022840"/>
    </source>
</evidence>
<dbReference type="InterPro" id="IPR019734">
    <property type="entry name" value="TPR_rpt"/>
</dbReference>
<name>A0A943XUB6_9FIRM</name>
<dbReference type="EMBL" id="JAGZZP010000003">
    <property type="protein sequence ID" value="MBS6534692.1"/>
    <property type="molecule type" value="Genomic_DNA"/>
</dbReference>
<dbReference type="Pfam" id="PF03704">
    <property type="entry name" value="BTAD"/>
    <property type="match status" value="1"/>
</dbReference>
<dbReference type="InterPro" id="IPR036388">
    <property type="entry name" value="WH-like_DNA-bd_sf"/>
</dbReference>
<dbReference type="SUPFAM" id="SSF52540">
    <property type="entry name" value="P-loop containing nucleoside triphosphate hydrolases"/>
    <property type="match status" value="1"/>
</dbReference>
<feature type="repeat" description="TPR" evidence="3">
    <location>
        <begin position="835"/>
        <end position="868"/>
    </location>
</feature>
<dbReference type="InterPro" id="IPR027417">
    <property type="entry name" value="P-loop_NTPase"/>
</dbReference>
<feature type="domain" description="Bacterial transcriptional activator" evidence="4">
    <location>
        <begin position="97"/>
        <end position="229"/>
    </location>
</feature>
<evidence type="ECO:0000313" key="6">
    <source>
        <dbReference type="Proteomes" id="UP000748991"/>
    </source>
</evidence>
<dbReference type="PROSITE" id="PS50005">
    <property type="entry name" value="TPR"/>
    <property type="match status" value="1"/>
</dbReference>
<evidence type="ECO:0000256" key="3">
    <source>
        <dbReference type="PROSITE-ProRule" id="PRU00339"/>
    </source>
</evidence>
<dbReference type="PANTHER" id="PTHR16305">
    <property type="entry name" value="TESTICULAR SOLUBLE ADENYLYL CYCLASE"/>
    <property type="match status" value="1"/>
</dbReference>
<dbReference type="Gene3D" id="1.25.40.10">
    <property type="entry name" value="Tetratricopeptide repeat domain"/>
    <property type="match status" value="2"/>
</dbReference>
<dbReference type="InterPro" id="IPR041664">
    <property type="entry name" value="AAA_16"/>
</dbReference>
<dbReference type="Gene3D" id="3.40.50.300">
    <property type="entry name" value="P-loop containing nucleotide triphosphate hydrolases"/>
    <property type="match status" value="1"/>
</dbReference>
<dbReference type="SMART" id="SM01043">
    <property type="entry name" value="BTAD"/>
    <property type="match status" value="1"/>
</dbReference>
<evidence type="ECO:0000313" key="5">
    <source>
        <dbReference type="EMBL" id="MBS6534692.1"/>
    </source>
</evidence>
<dbReference type="GO" id="GO:0005737">
    <property type="term" value="C:cytoplasm"/>
    <property type="evidence" value="ECO:0007669"/>
    <property type="project" value="TreeGrafter"/>
</dbReference>
<sequence>MANINFKLFGNPVILEDNKEIYLPPGKVSALLYYILLKKVVSRDEVATMFWPLSNENRAKVSLRNAIYKIKKAFSEDIIDTPNKSILSINENAKIFVDALEFEKNPTKNLNLYRGDFLGSLYIKDCPDFEYWVLEQKNYYKDIYIDNLKLKIEEDFENKNFGQLESNITSLISLENFDEFAYFYLFKIYRARGRYDKIINEYYKFQKLLDEELGVEPSDEVREIYEEALDYLDKQKKSSVSDTKFYERSFEIEKAQKAIDDFKKNKNIRSIFIMGENGVGKSAIKKDILERNKEDFQVFQVQCYSLEKNFSYSPWLKLIKNLDHELSKKGLKKPEIWEDMLKNLLYDTNKFKQPLTNILESKEEFNLDLVNLAMESVLKLLSDKKKTIIVFEDLQYIDKQSEKLLVNLILKSDPNFIFLNLISKETDGGFLRTINMLRDLNKIDLIVVENFSKLDVGLILKKALKDRNISEEDLDLIYNMSKGNPLLLNEYIELYKKNENLETVSPKMNSLLQEKFAMISDVERDILCALSAFYGDVSINNILDLLDYKAFDVVYEINNLIRSNILEERNTGNGVYITFTNDLYKNYIYNSMSETSKQVIHAEIAKMIDVIDFRKHNDVTSYMKLKYHYEQAKDKLNALKYETYILNYYLNFNHEVFPSLDDYDVSRQVKNFINNNEVLKEMNSIEERILLVKSEVTKEKDLEEIQRLELIFLYCKGRYLIRAGEYKEGVRVMKRVISLAESLDDFKTKLQGNKQMIIYGIQVNDTSVMLSHIIDGIKDSKKLEDSLEIGIMYRLYGLYHTMNGNLKEAEDLFNKSIEIITRSGGIEHYSSISLAANYNYIGEIRNSQLDYEDAMKCFEKAIDLSEHTGASCLSIFYINAAKTSFLKGKTSDMKDYLLKSKEIVRRFDSYWKAPVLDAFLALSKSLDGDYEKSLNYLKKALGEVKTINNPKEIGEIYFVETIIRDLIDKNKDESTEELEKFLKENCEYYYYRAMEYLDEIKNRAEIKYLEENIMKRG</sequence>